<dbReference type="PROSITE" id="PS50042">
    <property type="entry name" value="CNMP_BINDING_3"/>
    <property type="match status" value="1"/>
</dbReference>
<dbReference type="InterPro" id="IPR011066">
    <property type="entry name" value="MscS_channel_C_sf"/>
</dbReference>
<organism evidence="9 10">
    <name type="scientific">Microcoleus anatoxicus PTRS2</name>
    <dbReference type="NCBI Taxonomy" id="2705321"/>
    <lineage>
        <taxon>Bacteria</taxon>
        <taxon>Bacillati</taxon>
        <taxon>Cyanobacteriota</taxon>
        <taxon>Cyanophyceae</taxon>
        <taxon>Oscillatoriophycideae</taxon>
        <taxon>Oscillatoriales</taxon>
        <taxon>Microcoleaceae</taxon>
        <taxon>Microcoleus</taxon>
        <taxon>Microcoleus anatoxicus</taxon>
    </lineage>
</organism>
<evidence type="ECO:0000256" key="7">
    <source>
        <dbReference type="SAM" id="Phobius"/>
    </source>
</evidence>
<keyword evidence="10" id="KW-1185">Reference proteome</keyword>
<dbReference type="Pfam" id="PF21082">
    <property type="entry name" value="MS_channel_3rd"/>
    <property type="match status" value="1"/>
</dbReference>
<dbReference type="Gene3D" id="2.30.30.60">
    <property type="match status" value="1"/>
</dbReference>
<evidence type="ECO:0000256" key="2">
    <source>
        <dbReference type="ARBA" id="ARBA00008017"/>
    </source>
</evidence>
<dbReference type="SUPFAM" id="SSF51206">
    <property type="entry name" value="cAMP-binding domain-like"/>
    <property type="match status" value="1"/>
</dbReference>
<feature type="transmembrane region" description="Helical" evidence="7">
    <location>
        <begin position="29"/>
        <end position="53"/>
    </location>
</feature>
<feature type="transmembrane region" description="Helical" evidence="7">
    <location>
        <begin position="74"/>
        <end position="93"/>
    </location>
</feature>
<dbReference type="Gene3D" id="2.60.120.10">
    <property type="entry name" value="Jelly Rolls"/>
    <property type="match status" value="1"/>
</dbReference>
<evidence type="ECO:0000256" key="5">
    <source>
        <dbReference type="ARBA" id="ARBA00022989"/>
    </source>
</evidence>
<dbReference type="CDD" id="cd00038">
    <property type="entry name" value="CAP_ED"/>
    <property type="match status" value="1"/>
</dbReference>
<dbReference type="InterPro" id="IPR049278">
    <property type="entry name" value="MS_channel_C"/>
</dbReference>
<dbReference type="PANTHER" id="PTHR30347:SF1">
    <property type="entry name" value="MECHANOSENSITIVE CHANNEL MSCK"/>
    <property type="match status" value="1"/>
</dbReference>
<evidence type="ECO:0000256" key="1">
    <source>
        <dbReference type="ARBA" id="ARBA00004651"/>
    </source>
</evidence>
<keyword evidence="4 7" id="KW-0812">Transmembrane</keyword>
<dbReference type="Pfam" id="PF00924">
    <property type="entry name" value="MS_channel_2nd"/>
    <property type="match status" value="1"/>
</dbReference>
<comment type="subcellular location">
    <subcellularLocation>
        <location evidence="1">Cell membrane</location>
        <topology evidence="1">Multi-pass membrane protein</topology>
    </subcellularLocation>
</comment>
<evidence type="ECO:0000256" key="3">
    <source>
        <dbReference type="ARBA" id="ARBA00022475"/>
    </source>
</evidence>
<dbReference type="PANTHER" id="PTHR30347">
    <property type="entry name" value="POTASSIUM CHANNEL RELATED"/>
    <property type="match status" value="1"/>
</dbReference>
<reference evidence="9 10" key="1">
    <citation type="journal article" date="2020" name="Harmful Algae">
        <title>Molecular and morphological characterization of a novel dihydroanatoxin-a producing Microcoleus species (cyanobacteria) from the Russian River, California, USA.</title>
        <authorList>
            <person name="Conklin K.Y."/>
            <person name="Stancheva R."/>
            <person name="Otten T.G."/>
            <person name="Fadness R."/>
            <person name="Boyer G.L."/>
            <person name="Read B."/>
            <person name="Zhang X."/>
            <person name="Sheath R.G."/>
        </authorList>
    </citation>
    <scope>NUCLEOTIDE SEQUENCE [LARGE SCALE GENOMIC DNA]</scope>
    <source>
        <strain evidence="9 10">PTRS2</strain>
    </source>
</reference>
<dbReference type="PROSITE" id="PS00889">
    <property type="entry name" value="CNMP_BINDING_2"/>
    <property type="match status" value="1"/>
</dbReference>
<feature type="domain" description="Cyclic nucleotide-binding" evidence="8">
    <location>
        <begin position="347"/>
        <end position="464"/>
    </location>
</feature>
<keyword evidence="6 7" id="KW-0472">Membrane</keyword>
<gene>
    <name evidence="9" type="ORF">WMG39_23140</name>
</gene>
<evidence type="ECO:0000259" key="8">
    <source>
        <dbReference type="PROSITE" id="PS50042"/>
    </source>
</evidence>
<dbReference type="Pfam" id="PF00027">
    <property type="entry name" value="cNMP_binding"/>
    <property type="match status" value="1"/>
</dbReference>
<dbReference type="InterPro" id="IPR018490">
    <property type="entry name" value="cNMP-bd_dom_sf"/>
</dbReference>
<accession>A0ABU8YTK0</accession>
<dbReference type="InterPro" id="IPR006686">
    <property type="entry name" value="MscS_channel_CS"/>
</dbReference>
<dbReference type="InterPro" id="IPR010920">
    <property type="entry name" value="LSM_dom_sf"/>
</dbReference>
<dbReference type="SUPFAM" id="SSF82861">
    <property type="entry name" value="Mechanosensitive channel protein MscS (YggB), transmembrane region"/>
    <property type="match status" value="1"/>
</dbReference>
<keyword evidence="5 7" id="KW-1133">Transmembrane helix</keyword>
<dbReference type="InterPro" id="IPR011014">
    <property type="entry name" value="MscS_channel_TM-2"/>
</dbReference>
<name>A0ABU8YTK0_9CYAN</name>
<comment type="caution">
    <text evidence="9">The sequence shown here is derived from an EMBL/GenBank/DDBJ whole genome shotgun (WGS) entry which is preliminary data.</text>
</comment>
<dbReference type="Proteomes" id="UP001384579">
    <property type="component" value="Unassembled WGS sequence"/>
</dbReference>
<dbReference type="SUPFAM" id="SSF82689">
    <property type="entry name" value="Mechanosensitive channel protein MscS (YggB), C-terminal domain"/>
    <property type="match status" value="1"/>
</dbReference>
<evidence type="ECO:0000313" key="10">
    <source>
        <dbReference type="Proteomes" id="UP001384579"/>
    </source>
</evidence>
<dbReference type="InterPro" id="IPR006685">
    <property type="entry name" value="MscS_channel_2nd"/>
</dbReference>
<sequence>MNWITVKAQHFFEQLSGAMMTPLFYVGDAHLSIAAIIKLILLAIVSFFVARILSEGIKRSLLVRMGLDRGSQEAISTIIGYILATFGCIIVLQGAGINLTSLTVLAGVVGIGFGFGLQNLATNFISGLTLLFEHQIRVGDFIEIDNLLGTVENISIRSTIIKTIDGLFVIIPNIKFVETNIINWSYRDPRCRLHIPVGVAYGTDPVLVTEALLVAARKEPNVLSHPSPKVWFRGFGDNALNFDLLIWTDQPQESDAIKSAVNFLIDYEFRNRNIEIPFPQQDLWLRNPQELTKILENHKNDISNGKVFPHHVQNSAESNGSFTSPKQSVPKSLNNWNLRDLLRRVTYFEQCTDLELRQLIEYGYRQLFPAEQVVCKENDPGDSFYIILSGSVEVLSQKTGKYIATLHEGEFFGEISLLLGTPRTATVKTSADSILFVVERHDLKKLLVEQPNLADQIALKLSERQQALRDLGLLDDDSFEQTPFLKVRKRIQVLFGI</sequence>
<comment type="similarity">
    <text evidence="2">Belongs to the MscS (TC 1.A.23) family.</text>
</comment>
<dbReference type="PRINTS" id="PR00103">
    <property type="entry name" value="CAMPKINASE"/>
</dbReference>
<dbReference type="Gene3D" id="1.10.287.1260">
    <property type="match status" value="1"/>
</dbReference>
<dbReference type="InterPro" id="IPR023408">
    <property type="entry name" value="MscS_beta-dom_sf"/>
</dbReference>
<dbReference type="Gene3D" id="3.30.70.100">
    <property type="match status" value="1"/>
</dbReference>
<protein>
    <submittedName>
        <fullName evidence="9">Cyclic nucleotide-binding domain-containing protein</fullName>
    </submittedName>
</protein>
<evidence type="ECO:0000256" key="4">
    <source>
        <dbReference type="ARBA" id="ARBA00022692"/>
    </source>
</evidence>
<evidence type="ECO:0000313" key="9">
    <source>
        <dbReference type="EMBL" id="MEK0187719.1"/>
    </source>
</evidence>
<keyword evidence="3" id="KW-1003">Cell membrane</keyword>
<dbReference type="PROSITE" id="PS01246">
    <property type="entry name" value="UPF0003"/>
    <property type="match status" value="1"/>
</dbReference>
<dbReference type="InterPro" id="IPR052702">
    <property type="entry name" value="MscS-like_channel"/>
</dbReference>
<dbReference type="SMART" id="SM00100">
    <property type="entry name" value="cNMP"/>
    <property type="match status" value="1"/>
</dbReference>
<evidence type="ECO:0000256" key="6">
    <source>
        <dbReference type="ARBA" id="ARBA00023136"/>
    </source>
</evidence>
<dbReference type="SUPFAM" id="SSF50182">
    <property type="entry name" value="Sm-like ribonucleoproteins"/>
    <property type="match status" value="1"/>
</dbReference>
<dbReference type="InterPro" id="IPR018488">
    <property type="entry name" value="cNMP-bd_CS"/>
</dbReference>
<dbReference type="EMBL" id="JBBLXS010000418">
    <property type="protein sequence ID" value="MEK0187719.1"/>
    <property type="molecule type" value="Genomic_DNA"/>
</dbReference>
<dbReference type="InterPro" id="IPR000595">
    <property type="entry name" value="cNMP-bd_dom"/>
</dbReference>
<proteinExistence type="inferred from homology"/>
<dbReference type="RefSeq" id="WP_340524967.1">
    <property type="nucleotide sequence ID" value="NZ_JBBLXS010000418.1"/>
</dbReference>
<dbReference type="InterPro" id="IPR014710">
    <property type="entry name" value="RmlC-like_jellyroll"/>
</dbReference>